<keyword evidence="2" id="KW-1185">Reference proteome</keyword>
<evidence type="ECO:0000313" key="2">
    <source>
        <dbReference type="Proteomes" id="UP001283361"/>
    </source>
</evidence>
<reference evidence="1" key="1">
    <citation type="journal article" date="2023" name="G3 (Bethesda)">
        <title>A reference genome for the long-term kleptoplast-retaining sea slug Elysia crispata morphotype clarki.</title>
        <authorList>
            <person name="Eastman K.E."/>
            <person name="Pendleton A.L."/>
            <person name="Shaikh M.A."/>
            <person name="Suttiyut T."/>
            <person name="Ogas R."/>
            <person name="Tomko P."/>
            <person name="Gavelis G."/>
            <person name="Widhalm J.R."/>
            <person name="Wisecaver J.H."/>
        </authorList>
    </citation>
    <scope>NUCLEOTIDE SEQUENCE</scope>
    <source>
        <strain evidence="1">ECLA1</strain>
    </source>
</reference>
<sequence length="227" mass="25057">MEKVGKVISWPCSVRLGYLVAVLCEVRLSRGVGLVSREERTAADRKDPSVRRSVADSYRSTARTVLTEVSKDLRMILKDSTLRQAVLMDESEERLTVTCEALGSLPGCDIVEFGFVDTQSVTSARVAGGVTRAGRVEAAKDPILSTAQPWRAGTSSCLIHYFLRFASSAHGRKYGTAEKVQHIMYSLSGQSYDLTNLDSQFSGRKSQINHIMRTGRHSHDVGFPSWL</sequence>
<organism evidence="1 2">
    <name type="scientific">Elysia crispata</name>
    <name type="common">lettuce slug</name>
    <dbReference type="NCBI Taxonomy" id="231223"/>
    <lineage>
        <taxon>Eukaryota</taxon>
        <taxon>Metazoa</taxon>
        <taxon>Spiralia</taxon>
        <taxon>Lophotrochozoa</taxon>
        <taxon>Mollusca</taxon>
        <taxon>Gastropoda</taxon>
        <taxon>Heterobranchia</taxon>
        <taxon>Euthyneura</taxon>
        <taxon>Panpulmonata</taxon>
        <taxon>Sacoglossa</taxon>
        <taxon>Placobranchoidea</taxon>
        <taxon>Plakobranchidae</taxon>
        <taxon>Elysia</taxon>
    </lineage>
</organism>
<dbReference type="Proteomes" id="UP001283361">
    <property type="component" value="Unassembled WGS sequence"/>
</dbReference>
<proteinExistence type="predicted"/>
<gene>
    <name evidence="1" type="ORF">RRG08_042231</name>
</gene>
<comment type="caution">
    <text evidence="1">The sequence shown here is derived from an EMBL/GenBank/DDBJ whole genome shotgun (WGS) entry which is preliminary data.</text>
</comment>
<evidence type="ECO:0000313" key="1">
    <source>
        <dbReference type="EMBL" id="KAK3793288.1"/>
    </source>
</evidence>
<dbReference type="EMBL" id="JAWDGP010001262">
    <property type="protein sequence ID" value="KAK3793288.1"/>
    <property type="molecule type" value="Genomic_DNA"/>
</dbReference>
<accession>A0AAE1E579</accession>
<name>A0AAE1E579_9GAST</name>
<dbReference type="AlphaFoldDB" id="A0AAE1E579"/>
<protein>
    <submittedName>
        <fullName evidence="1">Uncharacterized protein</fullName>
    </submittedName>
</protein>